<reference evidence="1" key="1">
    <citation type="submission" date="2019-08" db="EMBL/GenBank/DDBJ databases">
        <authorList>
            <person name="Kucharzyk K."/>
            <person name="Murdoch R.W."/>
            <person name="Higgins S."/>
            <person name="Loffler F."/>
        </authorList>
    </citation>
    <scope>NUCLEOTIDE SEQUENCE</scope>
</reference>
<protein>
    <recommendedName>
        <fullName evidence="2">Phospholipid/glycerol acyltransferase domain-containing protein</fullName>
    </recommendedName>
</protein>
<dbReference type="AlphaFoldDB" id="A0A645IW70"/>
<dbReference type="EMBL" id="VSSQ01125156">
    <property type="protein sequence ID" value="MPN55658.1"/>
    <property type="molecule type" value="Genomic_DNA"/>
</dbReference>
<gene>
    <name evidence="1" type="ORF">SDC9_203342</name>
</gene>
<proteinExistence type="predicted"/>
<comment type="caution">
    <text evidence="1">The sequence shown here is derived from an EMBL/GenBank/DDBJ whole genome shotgun (WGS) entry which is preliminary data.</text>
</comment>
<sequence length="124" mass="13844">MVMEEGRKRIEQGRSVVIFPQSTRSAVFRPSQFNTIGVKLAKNSGAPIIPLALRTDFLQNGKYIKDLGPIKRARPIYFEFGEPIMKVSGSGKAEHAMVVDFIKKRLSSWGSEIEEDSEAKSGEE</sequence>
<evidence type="ECO:0000313" key="1">
    <source>
        <dbReference type="EMBL" id="MPN55658.1"/>
    </source>
</evidence>
<dbReference type="SUPFAM" id="SSF69593">
    <property type="entry name" value="Glycerol-3-phosphate (1)-acyltransferase"/>
    <property type="match status" value="1"/>
</dbReference>
<name>A0A645IW70_9ZZZZ</name>
<accession>A0A645IW70</accession>
<organism evidence="1">
    <name type="scientific">bioreactor metagenome</name>
    <dbReference type="NCBI Taxonomy" id="1076179"/>
    <lineage>
        <taxon>unclassified sequences</taxon>
        <taxon>metagenomes</taxon>
        <taxon>ecological metagenomes</taxon>
    </lineage>
</organism>
<evidence type="ECO:0008006" key="2">
    <source>
        <dbReference type="Google" id="ProtNLM"/>
    </source>
</evidence>